<keyword evidence="4 13" id="KW-0328">Glycosyltransferase</keyword>
<dbReference type="PANTHER" id="PTHR22914">
    <property type="entry name" value="CHITIN SYNTHASE"/>
    <property type="match status" value="1"/>
</dbReference>
<keyword evidence="9 13" id="KW-0961">Cell wall biogenesis/degradation</keyword>
<feature type="compositionally biased region" description="Polar residues" evidence="14">
    <location>
        <begin position="9"/>
        <end position="20"/>
    </location>
</feature>
<evidence type="ECO:0000256" key="5">
    <source>
        <dbReference type="ARBA" id="ARBA00022679"/>
    </source>
</evidence>
<feature type="transmembrane region" description="Helical" evidence="13">
    <location>
        <begin position="842"/>
        <end position="867"/>
    </location>
</feature>
<dbReference type="GO" id="GO:0071555">
    <property type="term" value="P:cell wall organization"/>
    <property type="evidence" value="ECO:0007669"/>
    <property type="project" value="UniProtKB-KW"/>
</dbReference>
<dbReference type="GO" id="GO:0006031">
    <property type="term" value="P:chitin biosynthetic process"/>
    <property type="evidence" value="ECO:0007669"/>
    <property type="project" value="UniProtKB-UniRule"/>
</dbReference>
<evidence type="ECO:0000256" key="7">
    <source>
        <dbReference type="ARBA" id="ARBA00022989"/>
    </source>
</evidence>
<keyword evidence="5 13" id="KW-0808">Transferase</keyword>
<evidence type="ECO:0000256" key="1">
    <source>
        <dbReference type="ARBA" id="ARBA00004651"/>
    </source>
</evidence>
<comment type="similarity">
    <text evidence="11">Belongs to the chitin synthase family. Class III subfamily.</text>
</comment>
<evidence type="ECO:0000256" key="10">
    <source>
        <dbReference type="ARBA" id="ARBA00024009"/>
    </source>
</evidence>
<evidence type="ECO:0000256" key="3">
    <source>
        <dbReference type="ARBA" id="ARBA00022475"/>
    </source>
</evidence>
<feature type="region of interest" description="Disordered" evidence="14">
    <location>
        <begin position="1"/>
        <end position="57"/>
    </location>
</feature>
<comment type="catalytic activity">
    <reaction evidence="12 13">
        <text>[(1-&gt;4)-N-acetyl-beta-D-glucosaminyl](n) + UDP-N-acetyl-alpha-D-glucosamine = [(1-&gt;4)-N-acetyl-beta-D-glucosaminyl](n+1) + UDP + H(+)</text>
        <dbReference type="Rhea" id="RHEA:16637"/>
        <dbReference type="Rhea" id="RHEA-COMP:9593"/>
        <dbReference type="Rhea" id="RHEA-COMP:9595"/>
        <dbReference type="ChEBI" id="CHEBI:15378"/>
        <dbReference type="ChEBI" id="CHEBI:17029"/>
        <dbReference type="ChEBI" id="CHEBI:57705"/>
        <dbReference type="ChEBI" id="CHEBI:58223"/>
        <dbReference type="EC" id="2.4.1.16"/>
    </reaction>
</comment>
<feature type="transmembrane region" description="Helical" evidence="13">
    <location>
        <begin position="798"/>
        <end position="817"/>
    </location>
</feature>
<comment type="function">
    <text evidence="10 13">Polymerizes chitin, a structural polymer of the cell wall and septum, by transferring the sugar moiety of UDP-GlcNAc to the non-reducing end of the growing chitin polymer.</text>
</comment>
<gene>
    <name evidence="16" type="ORF">R3P38DRAFT_3419216</name>
</gene>
<feature type="compositionally biased region" description="Polar residues" evidence="14">
    <location>
        <begin position="38"/>
        <end position="48"/>
    </location>
</feature>
<evidence type="ECO:0000259" key="15">
    <source>
        <dbReference type="Pfam" id="PF08407"/>
    </source>
</evidence>
<proteinExistence type="inferred from homology"/>
<evidence type="ECO:0000256" key="12">
    <source>
        <dbReference type="ARBA" id="ARBA00048014"/>
    </source>
</evidence>
<keyword evidence="7 13" id="KW-1133">Transmembrane helix</keyword>
<evidence type="ECO:0000256" key="9">
    <source>
        <dbReference type="ARBA" id="ARBA00023316"/>
    </source>
</evidence>
<dbReference type="GO" id="GO:0005886">
    <property type="term" value="C:plasma membrane"/>
    <property type="evidence" value="ECO:0007669"/>
    <property type="project" value="UniProtKB-SubCell"/>
</dbReference>
<protein>
    <recommendedName>
        <fullName evidence="2 13">Chitin synthase</fullName>
        <ecNumber evidence="2 13">2.4.1.16</ecNumber>
    </recommendedName>
</protein>
<reference evidence="16 17" key="1">
    <citation type="journal article" date="2024" name="J Genomics">
        <title>Draft genome sequencing and assembly of Favolaschia claudopus CIRM-BRFM 2984 isolated from oak limbs.</title>
        <authorList>
            <person name="Navarro D."/>
            <person name="Drula E."/>
            <person name="Chaduli D."/>
            <person name="Cazenave R."/>
            <person name="Ahrendt S."/>
            <person name="Wang J."/>
            <person name="Lipzen A."/>
            <person name="Daum C."/>
            <person name="Barry K."/>
            <person name="Grigoriev I.V."/>
            <person name="Favel A."/>
            <person name="Rosso M.N."/>
            <person name="Martin F."/>
        </authorList>
    </citation>
    <scope>NUCLEOTIDE SEQUENCE [LARGE SCALE GENOMIC DNA]</scope>
    <source>
        <strain evidence="16 17">CIRM-BRFM 2984</strain>
    </source>
</reference>
<evidence type="ECO:0000256" key="2">
    <source>
        <dbReference type="ARBA" id="ARBA00012543"/>
    </source>
</evidence>
<dbReference type="GO" id="GO:0004100">
    <property type="term" value="F:chitin synthase activity"/>
    <property type="evidence" value="ECO:0007669"/>
    <property type="project" value="UniProtKB-UniRule"/>
</dbReference>
<keyword evidence="8 13" id="KW-0472">Membrane</keyword>
<feature type="transmembrane region" description="Helical" evidence="13">
    <location>
        <begin position="616"/>
        <end position="639"/>
    </location>
</feature>
<dbReference type="EMBL" id="JAWWNJ010000001">
    <property type="protein sequence ID" value="KAK7064615.1"/>
    <property type="molecule type" value="Genomic_DNA"/>
</dbReference>
<feature type="domain" description="Chitin synthase N-terminal" evidence="15">
    <location>
        <begin position="105"/>
        <end position="174"/>
    </location>
</feature>
<dbReference type="Pfam" id="PF01644">
    <property type="entry name" value="Chitin_synth_1"/>
    <property type="match status" value="1"/>
</dbReference>
<dbReference type="CDD" id="cd04190">
    <property type="entry name" value="Chitin_synth_C"/>
    <property type="match status" value="1"/>
</dbReference>
<dbReference type="GO" id="GO:0030428">
    <property type="term" value="C:cell septum"/>
    <property type="evidence" value="ECO:0007669"/>
    <property type="project" value="TreeGrafter"/>
</dbReference>
<dbReference type="EC" id="2.4.1.16" evidence="2 13"/>
<accession>A0AAW0EIM3</accession>
<evidence type="ECO:0000256" key="4">
    <source>
        <dbReference type="ARBA" id="ARBA00022676"/>
    </source>
</evidence>
<keyword evidence="17" id="KW-1185">Reference proteome</keyword>
<evidence type="ECO:0000256" key="11">
    <source>
        <dbReference type="ARBA" id="ARBA00038055"/>
    </source>
</evidence>
<dbReference type="InterPro" id="IPR013616">
    <property type="entry name" value="Chitin_synth_N"/>
</dbReference>
<comment type="subcellular location">
    <subcellularLocation>
        <location evidence="1 13">Cell membrane</location>
        <topology evidence="1 13">Multi-pass membrane protein</topology>
    </subcellularLocation>
</comment>
<dbReference type="Pfam" id="PF08407">
    <property type="entry name" value="Chitin_synth_1N"/>
    <property type="match status" value="1"/>
</dbReference>
<feature type="transmembrane region" description="Helical" evidence="13">
    <location>
        <begin position="659"/>
        <end position="685"/>
    </location>
</feature>
<dbReference type="InterPro" id="IPR029044">
    <property type="entry name" value="Nucleotide-diphossugar_trans"/>
</dbReference>
<evidence type="ECO:0000313" key="16">
    <source>
        <dbReference type="EMBL" id="KAK7064615.1"/>
    </source>
</evidence>
<organism evidence="16 17">
    <name type="scientific">Favolaschia claudopus</name>
    <dbReference type="NCBI Taxonomy" id="2862362"/>
    <lineage>
        <taxon>Eukaryota</taxon>
        <taxon>Fungi</taxon>
        <taxon>Dikarya</taxon>
        <taxon>Basidiomycota</taxon>
        <taxon>Agaricomycotina</taxon>
        <taxon>Agaricomycetes</taxon>
        <taxon>Agaricomycetidae</taxon>
        <taxon>Agaricales</taxon>
        <taxon>Marasmiineae</taxon>
        <taxon>Mycenaceae</taxon>
        <taxon>Favolaschia</taxon>
    </lineage>
</organism>
<evidence type="ECO:0000256" key="13">
    <source>
        <dbReference type="RuleBase" id="RU366040"/>
    </source>
</evidence>
<sequence length="878" mass="98941">MMPKLQKPHQYQLSNSNPSHITFEAPNSDPFNDEHSHGQSNTPPSDNYTDPDAFTEKVPPQENLWYSARWFADANPGLDPGISEHEDEPPIIGGTQYRQLNRGVTRQVKLTNGNFIAEYPVPTPVYNAIEAKYSATKSTEFSHMRYTAATCDPDFLTEENGWSLRAKNYGRDTELLIAVTSYNEDATLYARTLHGVMLNIRDICKTRKSKYWKTNAEAGQPGWQKIVVALIVDGLDNMDKSVLDILATVGVYQEGIMKKMIDGKETQAHIFEYTTQLSVDAKPQLVLPQQGDESANLVPVQIILIIKANNQKKINSHRWLFNGLGRILLPEICVLIDAGTKPGHKSVYHLWEAFHNDPHLGGCCDAPLAGEIHAMIEGGRKLLNPLVAAQNFEYKMSNILDKPLESSFGYVSVLPGAFSAYRYRAILGRPLEQYFHGDHSLAERLGDKGINGMSIFQKNMFLAEDRILCFELVAKARERWTLTYVKSSKAETDVPETAAELIGQRRRWLNGSFAASVYSLANFFRLYRSGHGVIRLAFLHIQALYNIFSLFFSWFALANLWLTFSIVIDLLPSQGIIFGSLALIHWINLGLKWIYLIFLGLQFILALGNRPKGERFAYSLTLWVYAVLAAYLLVCSFWLTVRAFESIPQELAASTVSNAFLRFLAPPVGPLAAAILSTFGIYFFASFFVPRSMAYVQLVPAIPLFVNVLNVYAFCNLHDVSWGTKGSDKTDSLPSVSSTKSAGNVPIVEDTTQVQEDIDAAFKATVSRALTKRSSNEVREKLTLDDGNRTFRTRLVTVWLLSNLALVLAINYMGGWLDIDSPNISKEMIQQFETRYDAMRDYYFTFILYATFGLAFVRLVGCLFYWVRRNMCGCFRKT</sequence>
<evidence type="ECO:0000256" key="6">
    <source>
        <dbReference type="ARBA" id="ARBA00022692"/>
    </source>
</evidence>
<feature type="transmembrane region" description="Helical" evidence="13">
    <location>
        <begin position="564"/>
        <end position="587"/>
    </location>
</feature>
<dbReference type="SUPFAM" id="SSF53448">
    <property type="entry name" value="Nucleotide-diphospho-sugar transferases"/>
    <property type="match status" value="1"/>
</dbReference>
<keyword evidence="3 13" id="KW-1003">Cell membrane</keyword>
<dbReference type="PANTHER" id="PTHR22914:SF11">
    <property type="entry name" value="CHITIN SYNTHASE B"/>
    <property type="match status" value="1"/>
</dbReference>
<keyword evidence="6 13" id="KW-0812">Transmembrane</keyword>
<evidence type="ECO:0000256" key="14">
    <source>
        <dbReference type="SAM" id="MobiDB-lite"/>
    </source>
</evidence>
<evidence type="ECO:0000313" key="17">
    <source>
        <dbReference type="Proteomes" id="UP001362999"/>
    </source>
</evidence>
<evidence type="ECO:0000256" key="8">
    <source>
        <dbReference type="ARBA" id="ARBA00023136"/>
    </source>
</evidence>
<comment type="caution">
    <text evidence="16">The sequence shown here is derived from an EMBL/GenBank/DDBJ whole genome shotgun (WGS) entry which is preliminary data.</text>
</comment>
<dbReference type="InterPro" id="IPR004835">
    <property type="entry name" value="Chitin_synth"/>
</dbReference>
<name>A0AAW0EIM3_9AGAR</name>
<dbReference type="Proteomes" id="UP001362999">
    <property type="component" value="Unassembled WGS sequence"/>
</dbReference>
<feature type="transmembrane region" description="Helical" evidence="13">
    <location>
        <begin position="533"/>
        <end position="557"/>
    </location>
</feature>
<dbReference type="AlphaFoldDB" id="A0AAW0EIM3"/>